<sequence length="436" mass="48048">MANANGTLMVAPARPAVAFGAGSLEAHTIPWSVEPRYAAPAHGIISQAWRWALKMPLKMRGLSVALASLAVFTSSFAAPSVYAVPRDAGLTIDVHETFTHASGATCTNFYVPFSVTENSQGHFTDDNYSIEVLHNFKTFRNFRTATYNISAVHCVPRGNKKDTVQMLVHGATFSKIMWDWPWQPEKYSWTRRMHAEGYPTLAFDLVGSGNSSHPHGLYEVQTQVIVEQVHHMIKLLKSGGIGGVKYLKVAYIGFSIASIAGVSLAYQAPDAIDALVLHGFTWNIQELYPAFLSGLQVAASGLEKPEWKDFPATYTTQSTREGRQAAVFYGDFDPNIVPVDFYLRDVDTLGLSISLSYHLVTPNLYKGPVMLANGDQDATFCGFHCGSAPYQLFDRFPNATEHNIIVYPQAGHGLHLHNHAQTLMTDTLAFLKRNGF</sequence>
<keyword evidence="2" id="KW-1185">Reference proteome</keyword>
<dbReference type="Proteomes" id="UP001148737">
    <property type="component" value="Unassembled WGS sequence"/>
</dbReference>
<reference evidence="1" key="1">
    <citation type="submission" date="2022-07" db="EMBL/GenBank/DDBJ databases">
        <title>Genome Sequence of Lecanicillium saksenae.</title>
        <authorList>
            <person name="Buettner E."/>
        </authorList>
    </citation>
    <scope>NUCLEOTIDE SEQUENCE</scope>
    <source>
        <strain evidence="1">VT-O1</strain>
    </source>
</reference>
<organism evidence="1 2">
    <name type="scientific">Lecanicillium saksenae</name>
    <dbReference type="NCBI Taxonomy" id="468837"/>
    <lineage>
        <taxon>Eukaryota</taxon>
        <taxon>Fungi</taxon>
        <taxon>Dikarya</taxon>
        <taxon>Ascomycota</taxon>
        <taxon>Pezizomycotina</taxon>
        <taxon>Sordariomycetes</taxon>
        <taxon>Hypocreomycetidae</taxon>
        <taxon>Hypocreales</taxon>
        <taxon>Cordycipitaceae</taxon>
        <taxon>Lecanicillium</taxon>
    </lineage>
</organism>
<comment type="caution">
    <text evidence="1">The sequence shown here is derived from an EMBL/GenBank/DDBJ whole genome shotgun (WGS) entry which is preliminary data.</text>
</comment>
<evidence type="ECO:0000313" key="2">
    <source>
        <dbReference type="Proteomes" id="UP001148737"/>
    </source>
</evidence>
<dbReference type="EMBL" id="JANAKD010000094">
    <property type="protein sequence ID" value="KAJ3497720.1"/>
    <property type="molecule type" value="Genomic_DNA"/>
</dbReference>
<protein>
    <submittedName>
        <fullName evidence="1">Uncharacterized protein</fullName>
    </submittedName>
</protein>
<proteinExistence type="predicted"/>
<gene>
    <name evidence="1" type="ORF">NLG97_g1684</name>
</gene>
<accession>A0ACC1R759</accession>
<name>A0ACC1R759_9HYPO</name>
<evidence type="ECO:0000313" key="1">
    <source>
        <dbReference type="EMBL" id="KAJ3497720.1"/>
    </source>
</evidence>